<gene>
    <name evidence="1" type="ORF">SGM_1568</name>
</gene>
<dbReference type="GO" id="GO:0031419">
    <property type="term" value="F:cobalamin binding"/>
    <property type="evidence" value="ECO:0007669"/>
    <property type="project" value="InterPro"/>
</dbReference>
<dbReference type="Gene3D" id="3.20.20.240">
    <property type="entry name" value="Methylmalonyl-CoA mutase"/>
    <property type="match status" value="1"/>
</dbReference>
<dbReference type="STRING" id="996637.SGM_1568"/>
<dbReference type="GO" id="GO:0003824">
    <property type="term" value="F:catalytic activity"/>
    <property type="evidence" value="ECO:0007669"/>
    <property type="project" value="InterPro"/>
</dbReference>
<sequence>MRKAAEGEDNVLYPMKEALAAGATIGEVCDTLREVWGTYRPNDVF</sequence>
<dbReference type="AlphaFoldDB" id="F3NEK4"/>
<dbReference type="InterPro" id="IPR016176">
    <property type="entry name" value="Cbl-dep_enz_cat"/>
</dbReference>
<accession>F3NEK4</accession>
<organism evidence="1 2">
    <name type="scientific">Streptomyces griseoaurantiacus M045</name>
    <dbReference type="NCBI Taxonomy" id="996637"/>
    <lineage>
        <taxon>Bacteria</taxon>
        <taxon>Bacillati</taxon>
        <taxon>Actinomycetota</taxon>
        <taxon>Actinomycetes</taxon>
        <taxon>Kitasatosporales</taxon>
        <taxon>Streptomycetaceae</taxon>
        <taxon>Streptomyces</taxon>
        <taxon>Streptomyces aurantiacus group</taxon>
    </lineage>
</organism>
<keyword evidence="2" id="KW-1185">Reference proteome</keyword>
<protein>
    <submittedName>
        <fullName evidence="1">Methylmalonyll-CoA mutase</fullName>
    </submittedName>
</protein>
<name>F3NEK4_9ACTN</name>
<dbReference type="SUPFAM" id="SSF51703">
    <property type="entry name" value="Cobalamin (vitamin B12)-dependent enzymes"/>
    <property type="match status" value="1"/>
</dbReference>
<evidence type="ECO:0000313" key="1">
    <source>
        <dbReference type="EMBL" id="EGG47988.1"/>
    </source>
</evidence>
<dbReference type="eggNOG" id="COG1884">
    <property type="taxonomic scope" value="Bacteria"/>
</dbReference>
<dbReference type="EMBL" id="AEYX01000027">
    <property type="protein sequence ID" value="EGG47988.1"/>
    <property type="molecule type" value="Genomic_DNA"/>
</dbReference>
<reference evidence="1 2" key="1">
    <citation type="journal article" date="2011" name="J. Bacteriol.">
        <title>Draft genome sequence of the marine bacterium Streptomyces griseoaurantiacus M045, which produces novel manumycin-type antibiotics with a pABA core component.</title>
        <authorList>
            <person name="Li F."/>
            <person name="Jiang P."/>
            <person name="Zheng H."/>
            <person name="Wang S."/>
            <person name="Zhao G."/>
            <person name="Qin S."/>
            <person name="Liu Z."/>
        </authorList>
    </citation>
    <scope>NUCLEOTIDE SEQUENCE [LARGE SCALE GENOMIC DNA]</scope>
    <source>
        <strain evidence="1 2">M045</strain>
    </source>
</reference>
<evidence type="ECO:0000313" key="2">
    <source>
        <dbReference type="Proteomes" id="UP000003022"/>
    </source>
</evidence>
<comment type="caution">
    <text evidence="1">The sequence shown here is derived from an EMBL/GenBank/DDBJ whole genome shotgun (WGS) entry which is preliminary data.</text>
</comment>
<dbReference type="Proteomes" id="UP000003022">
    <property type="component" value="Unassembled WGS sequence"/>
</dbReference>
<proteinExistence type="predicted"/>